<dbReference type="GO" id="GO:0016423">
    <property type="term" value="F:tRNA (guanine) methyltransferase activity"/>
    <property type="evidence" value="ECO:0007669"/>
    <property type="project" value="InterPro"/>
</dbReference>
<dbReference type="SUPFAM" id="SSF75217">
    <property type="entry name" value="alpha/beta knot"/>
    <property type="match status" value="1"/>
</dbReference>
<keyword evidence="1" id="KW-0489">Methyltransferase</keyword>
<accession>A0A6G1GNN3</accession>
<dbReference type="InterPro" id="IPR044748">
    <property type="entry name" value="Trm3/TARBP1_C"/>
</dbReference>
<dbReference type="GO" id="GO:0003723">
    <property type="term" value="F:RNA binding"/>
    <property type="evidence" value="ECO:0007669"/>
    <property type="project" value="InterPro"/>
</dbReference>
<dbReference type="Proteomes" id="UP000800041">
    <property type="component" value="Unassembled WGS sequence"/>
</dbReference>
<evidence type="ECO:0000313" key="4">
    <source>
        <dbReference type="EMBL" id="KAF1982424.1"/>
    </source>
</evidence>
<evidence type="ECO:0000256" key="2">
    <source>
        <dbReference type="ARBA" id="ARBA00022679"/>
    </source>
</evidence>
<keyword evidence="2" id="KW-0808">Transferase</keyword>
<dbReference type="AlphaFoldDB" id="A0A6G1GNN3"/>
<reference evidence="4" key="1">
    <citation type="journal article" date="2020" name="Stud. Mycol.">
        <title>101 Dothideomycetes genomes: a test case for predicting lifestyles and emergence of pathogens.</title>
        <authorList>
            <person name="Haridas S."/>
            <person name="Albert R."/>
            <person name="Binder M."/>
            <person name="Bloem J."/>
            <person name="Labutti K."/>
            <person name="Salamov A."/>
            <person name="Andreopoulos B."/>
            <person name="Baker S."/>
            <person name="Barry K."/>
            <person name="Bills G."/>
            <person name="Bluhm B."/>
            <person name="Cannon C."/>
            <person name="Castanera R."/>
            <person name="Culley D."/>
            <person name="Daum C."/>
            <person name="Ezra D."/>
            <person name="Gonzalez J."/>
            <person name="Henrissat B."/>
            <person name="Kuo A."/>
            <person name="Liang C."/>
            <person name="Lipzen A."/>
            <person name="Lutzoni F."/>
            <person name="Magnuson J."/>
            <person name="Mondo S."/>
            <person name="Nolan M."/>
            <person name="Ohm R."/>
            <person name="Pangilinan J."/>
            <person name="Park H.-J."/>
            <person name="Ramirez L."/>
            <person name="Alfaro M."/>
            <person name="Sun H."/>
            <person name="Tritt A."/>
            <person name="Yoshinaga Y."/>
            <person name="Zwiers L.-H."/>
            <person name="Turgeon B."/>
            <person name="Goodwin S."/>
            <person name="Spatafora J."/>
            <person name="Crous P."/>
            <person name="Grigoriev I."/>
        </authorList>
    </citation>
    <scope>NUCLEOTIDE SEQUENCE</scope>
    <source>
        <strain evidence="4">CBS 113979</strain>
    </source>
</reference>
<gene>
    <name evidence="4" type="ORF">K402DRAFT_340305</name>
</gene>
<protein>
    <recommendedName>
        <fullName evidence="3">tRNA/rRNA methyltransferase SpoU type domain-containing protein</fullName>
    </recommendedName>
</protein>
<proteinExistence type="predicted"/>
<dbReference type="Pfam" id="PF00588">
    <property type="entry name" value="SpoU_methylase"/>
    <property type="match status" value="1"/>
</dbReference>
<dbReference type="CDD" id="cd18091">
    <property type="entry name" value="SpoU-like_TRM3-like"/>
    <property type="match status" value="1"/>
</dbReference>
<dbReference type="PANTHER" id="PTHR12029:SF11">
    <property type="entry name" value="METHYLTRANSFERASE TARBP1-RELATED"/>
    <property type="match status" value="1"/>
</dbReference>
<sequence>MDVLQRTEAAIGLRSWYRWLYADGSPGFEAAVATNEYWALLQSRLSIDSRELRLYCLAILKLTLERLPNTNLNIELPCFKYEAANREDYRAGYETYITFFKAAVLDRYSNQVEEVVSELQSSPVVHYVPQSWFLVLFSSVLMPSTGIQENVRKTIGSAVLNNRIVTATFDSYYLDFLVRAFLPWSTQGFHFTTNALRKEGSGIRCMHGELLESYLAKKISALATESGPPAFVEACLQFILDRGPKLFPYAAMHVLHGVLAGLNALRQSCLELTHVDLAVQVSQRNGLPEAARDVCHQFCFDICQYSKYFPRKTVQLLRSDIAQESERDLATGSPTFTAPADKDGPTLKYLLDALIQSKFTCLKNRGLSNACNHARAVLSKSATPDPSQLHKVFDAIWNEIEIRDYPKGALMDVPSLFFHPSSVTLATLETDLRHFLAGILQNLHTLVEGRVYVLAPLTSSLRRACLAVPSTIDILPVEDFVVRFALRPPETRSEFMLEWVAATIHQEYNADKGYSYYYGKSRSYGYACFYDMLNRWPMLGRDAARRIIQRIVEPWEKQKLPVPIVSKWKNSAQLHVVLLLCESLLGRSDGTTSGNLIHQLLVILSVEPLPRYRFLLEWMITRFYLRDPNAQRHHVLTELANNDQSNPKYLASMLKIASMVARLPDSPESYMFALMTRLVVLSSSPKIVIRHESQWALPPLWDHAVAKKWKSVVDNPAFEALVSYIQTLPKYSDPPRERVYERFDPIEDHSLATLFQGNYLKAEPSEGQILGRQDFIDVWTDDAANDESSAVVEFPPAVVPLGTPPTTPSVPQPLPVEAPSQPPVPFTPSLAPFQTKSSTLSLPLQDLVPDASTFQPTHPVILIASLIDAPQNLGGLSRAAEIFGCESLQIPSLSVLSQNAFTSVSVSSHLHIPIAALPPAELPIFFAQKKSEGYIIVGVEQTDRSLVLGREGAELPKKCVLVMGAERTGIPGEVLVWCDVCVEVPQVGVTRSLNVQTAGSVVLFEYLRQWGERGESGVAGG</sequence>
<evidence type="ECO:0000256" key="1">
    <source>
        <dbReference type="ARBA" id="ARBA00022603"/>
    </source>
</evidence>
<organism evidence="4 5">
    <name type="scientific">Aulographum hederae CBS 113979</name>
    <dbReference type="NCBI Taxonomy" id="1176131"/>
    <lineage>
        <taxon>Eukaryota</taxon>
        <taxon>Fungi</taxon>
        <taxon>Dikarya</taxon>
        <taxon>Ascomycota</taxon>
        <taxon>Pezizomycotina</taxon>
        <taxon>Dothideomycetes</taxon>
        <taxon>Pleosporomycetidae</taxon>
        <taxon>Aulographales</taxon>
        <taxon>Aulographaceae</taxon>
    </lineage>
</organism>
<dbReference type="InterPro" id="IPR045330">
    <property type="entry name" value="TRM3/TARBP1"/>
</dbReference>
<dbReference type="InterPro" id="IPR001537">
    <property type="entry name" value="SpoU_MeTrfase"/>
</dbReference>
<dbReference type="PANTHER" id="PTHR12029">
    <property type="entry name" value="RNA METHYLTRANSFERASE"/>
    <property type="match status" value="1"/>
</dbReference>
<keyword evidence="5" id="KW-1185">Reference proteome</keyword>
<dbReference type="InterPro" id="IPR029026">
    <property type="entry name" value="tRNA_m1G_MTases_N"/>
</dbReference>
<name>A0A6G1GNN3_9PEZI</name>
<dbReference type="EMBL" id="ML977184">
    <property type="protein sequence ID" value="KAF1982424.1"/>
    <property type="molecule type" value="Genomic_DNA"/>
</dbReference>
<dbReference type="OrthoDB" id="241340at2759"/>
<dbReference type="Gene3D" id="3.40.1280.10">
    <property type="match status" value="1"/>
</dbReference>
<evidence type="ECO:0000313" key="5">
    <source>
        <dbReference type="Proteomes" id="UP000800041"/>
    </source>
</evidence>
<evidence type="ECO:0000259" key="3">
    <source>
        <dbReference type="Pfam" id="PF00588"/>
    </source>
</evidence>
<dbReference type="InterPro" id="IPR029028">
    <property type="entry name" value="Alpha/beta_knot_MTases"/>
</dbReference>
<feature type="domain" description="tRNA/rRNA methyltransferase SpoU type" evidence="3">
    <location>
        <begin position="860"/>
        <end position="1004"/>
    </location>
</feature>
<dbReference type="GO" id="GO:0030488">
    <property type="term" value="P:tRNA methylation"/>
    <property type="evidence" value="ECO:0007669"/>
    <property type="project" value="InterPro"/>
</dbReference>